<dbReference type="SUPFAM" id="SSF53756">
    <property type="entry name" value="UDP-Glycosyltransferase/glycogen phosphorylase"/>
    <property type="match status" value="1"/>
</dbReference>
<gene>
    <name evidence="1" type="ORF">LJ739_15280</name>
</gene>
<dbReference type="RefSeq" id="WP_229161907.1">
    <property type="nucleotide sequence ID" value="NZ_JAJEWP010000005.1"/>
</dbReference>
<protein>
    <submittedName>
        <fullName evidence="1">Glycosyltransferase</fullName>
    </submittedName>
</protein>
<dbReference type="InterPro" id="IPR005262">
    <property type="entry name" value="MJ1255-like"/>
</dbReference>
<evidence type="ECO:0000313" key="1">
    <source>
        <dbReference type="EMBL" id="MCC2617615.1"/>
    </source>
</evidence>
<dbReference type="NCBIfam" id="TIGR00661">
    <property type="entry name" value="MJ1255"/>
    <property type="match status" value="1"/>
</dbReference>
<proteinExistence type="predicted"/>
<dbReference type="Pfam" id="PF13528">
    <property type="entry name" value="Glyco_trans_1_3"/>
    <property type="match status" value="1"/>
</dbReference>
<sequence length="356" mass="40590">MKILYGVQGTGNGHIARARVMAKALARRSELSVDFVFSGRQPQGYFDMDVFGQYEALRGLTFSTRKGRVSQWQTLKQANLVQLWRDIRQCDTTSYDVVLNDFEPITAWAAKRDNTPCISISHQASFAYPVPKQGDRFVDRLLTRFFAPGDIQLGVHWYHFGHTIMPPFIEEALDVQPDEKHCLVYLPFEEVPAITALLSSQPDTAFQCFHPHIRDDHTSGNIHWCKPSKPRFQHAIKHCSGVIANAGFELSSEALQLGKKLLLKPLAGQYEQLSNVLTLQQLDLCTSMQTLDLQTMQHWLQLPAPEPVTFPSNPDLFIDWLLNEEWEDTEQICKALWAQVNYPHSVKQRLLKLATS</sequence>
<dbReference type="EMBL" id="JAJEWP010000005">
    <property type="protein sequence ID" value="MCC2617615.1"/>
    <property type="molecule type" value="Genomic_DNA"/>
</dbReference>
<organism evidence="1 2">
    <name type="scientific">Fluctibacter halophilus</name>
    <dbReference type="NCBI Taxonomy" id="226011"/>
    <lineage>
        <taxon>Bacteria</taxon>
        <taxon>Pseudomonadati</taxon>
        <taxon>Pseudomonadota</taxon>
        <taxon>Gammaproteobacteria</taxon>
        <taxon>Alteromonadales</taxon>
        <taxon>Alteromonadaceae</taxon>
        <taxon>Fluctibacter</taxon>
    </lineage>
</organism>
<keyword evidence="2" id="KW-1185">Reference proteome</keyword>
<accession>A0ABS8GAM5</accession>
<reference evidence="1 2" key="1">
    <citation type="submission" date="2021-10" db="EMBL/GenBank/DDBJ databases">
        <title>Draft genome of Aestuariibacter halophilus JC2043.</title>
        <authorList>
            <person name="Emsley S.A."/>
            <person name="Pfannmuller K.M."/>
            <person name="Ushijima B."/>
            <person name="Saw J.H."/>
            <person name="Videau P."/>
        </authorList>
    </citation>
    <scope>NUCLEOTIDE SEQUENCE [LARGE SCALE GENOMIC DNA]</scope>
    <source>
        <strain evidence="1 2">JC2043</strain>
    </source>
</reference>
<dbReference type="Proteomes" id="UP001520878">
    <property type="component" value="Unassembled WGS sequence"/>
</dbReference>
<comment type="caution">
    <text evidence="1">The sequence shown here is derived from an EMBL/GenBank/DDBJ whole genome shotgun (WGS) entry which is preliminary data.</text>
</comment>
<name>A0ABS8GAM5_9ALTE</name>
<evidence type="ECO:0000313" key="2">
    <source>
        <dbReference type="Proteomes" id="UP001520878"/>
    </source>
</evidence>